<gene>
    <name evidence="2" type="ORF">ACFSBH_13990</name>
</gene>
<protein>
    <recommendedName>
        <fullName evidence="4">PepSY domain-containing protein</fullName>
    </recommendedName>
</protein>
<proteinExistence type="predicted"/>
<dbReference type="RefSeq" id="WP_379598128.1">
    <property type="nucleotide sequence ID" value="NZ_JBHUDE010000129.1"/>
</dbReference>
<evidence type="ECO:0000313" key="2">
    <source>
        <dbReference type="EMBL" id="MFD1608731.1"/>
    </source>
</evidence>
<keyword evidence="1" id="KW-0175">Coiled coil</keyword>
<name>A0ABW4HTQ7_9BACI</name>
<sequence>MKKNKKIILVITIILFMVAGSYFIESAESEVSNPEESEEMKKLQKEFNQLSIDYLNLQGENEELQDHINWLYEENFETYKSIYESDFANEYIGESSEIIHKEIEEDKYILLVENETGFLISVWLKGQESPLFLEFSSLSPEEGFDWGGGQVLGPWQDHNFYGGIITENEIQQVNLVQNEKIHEAEIVKIDNNLSIWYSLFDYETSIEPDQIKIEALDNDGLIVWEEEAFNGN</sequence>
<dbReference type="Proteomes" id="UP001597221">
    <property type="component" value="Unassembled WGS sequence"/>
</dbReference>
<dbReference type="EMBL" id="JBHUDE010000129">
    <property type="protein sequence ID" value="MFD1608731.1"/>
    <property type="molecule type" value="Genomic_DNA"/>
</dbReference>
<evidence type="ECO:0000256" key="1">
    <source>
        <dbReference type="SAM" id="Coils"/>
    </source>
</evidence>
<feature type="coiled-coil region" evidence="1">
    <location>
        <begin position="33"/>
        <end position="67"/>
    </location>
</feature>
<reference evidence="3" key="1">
    <citation type="journal article" date="2019" name="Int. J. Syst. Evol. Microbiol.">
        <title>The Global Catalogue of Microorganisms (GCM) 10K type strain sequencing project: providing services to taxonomists for standard genome sequencing and annotation.</title>
        <authorList>
            <consortium name="The Broad Institute Genomics Platform"/>
            <consortium name="The Broad Institute Genome Sequencing Center for Infectious Disease"/>
            <person name="Wu L."/>
            <person name="Ma J."/>
        </authorList>
    </citation>
    <scope>NUCLEOTIDE SEQUENCE [LARGE SCALE GENOMIC DNA]</scope>
    <source>
        <strain evidence="3">CGMCC 1.12376</strain>
    </source>
</reference>
<evidence type="ECO:0008006" key="4">
    <source>
        <dbReference type="Google" id="ProtNLM"/>
    </source>
</evidence>
<comment type="caution">
    <text evidence="2">The sequence shown here is derived from an EMBL/GenBank/DDBJ whole genome shotgun (WGS) entry which is preliminary data.</text>
</comment>
<evidence type="ECO:0000313" key="3">
    <source>
        <dbReference type="Proteomes" id="UP001597221"/>
    </source>
</evidence>
<organism evidence="2 3">
    <name type="scientific">Oceanobacillus luteolus</name>
    <dbReference type="NCBI Taxonomy" id="1274358"/>
    <lineage>
        <taxon>Bacteria</taxon>
        <taxon>Bacillati</taxon>
        <taxon>Bacillota</taxon>
        <taxon>Bacilli</taxon>
        <taxon>Bacillales</taxon>
        <taxon>Bacillaceae</taxon>
        <taxon>Oceanobacillus</taxon>
    </lineage>
</organism>
<accession>A0ABW4HTQ7</accession>
<keyword evidence="3" id="KW-1185">Reference proteome</keyword>